<evidence type="ECO:0000313" key="7">
    <source>
        <dbReference type="EMBL" id="CAI9917659.1"/>
    </source>
</evidence>
<evidence type="ECO:0000259" key="6">
    <source>
        <dbReference type="Pfam" id="PF13087"/>
    </source>
</evidence>
<gene>
    <name evidence="9" type="ORF">HINF_LOCUS47590</name>
    <name evidence="10" type="ORF">HINF_LOCUS47594</name>
    <name evidence="7" type="ORF">HINF_LOCUS5304</name>
    <name evidence="8" type="ORF">HINF_LOCUS5308</name>
</gene>
<dbReference type="GO" id="GO:0004386">
    <property type="term" value="F:helicase activity"/>
    <property type="evidence" value="ECO:0007669"/>
    <property type="project" value="UniProtKB-KW"/>
</dbReference>
<dbReference type="Gene3D" id="3.40.50.300">
    <property type="entry name" value="P-loop containing nucleotide triphosphate hydrolases"/>
    <property type="match status" value="2"/>
</dbReference>
<feature type="domain" description="DNA2/NAM7 helicase-like C-terminal" evidence="6">
    <location>
        <begin position="505"/>
        <end position="694"/>
    </location>
</feature>
<dbReference type="EMBL" id="CATOUU010000137">
    <property type="protein sequence ID" value="CAI9917659.1"/>
    <property type="molecule type" value="Genomic_DNA"/>
</dbReference>
<dbReference type="AlphaFoldDB" id="A0AA86NE35"/>
<dbReference type="Pfam" id="PF13087">
    <property type="entry name" value="AAA_12"/>
    <property type="match status" value="1"/>
</dbReference>
<dbReference type="FunFam" id="3.40.50.300:FF:000326">
    <property type="entry name" value="P-loop containing nucleoside triphosphate hydrolase"/>
    <property type="match status" value="1"/>
</dbReference>
<evidence type="ECO:0000256" key="1">
    <source>
        <dbReference type="ARBA" id="ARBA00022741"/>
    </source>
</evidence>
<dbReference type="GO" id="GO:0016787">
    <property type="term" value="F:hydrolase activity"/>
    <property type="evidence" value="ECO:0007669"/>
    <property type="project" value="UniProtKB-KW"/>
</dbReference>
<dbReference type="GO" id="GO:0005694">
    <property type="term" value="C:chromosome"/>
    <property type="evidence" value="ECO:0007669"/>
    <property type="project" value="UniProtKB-ARBA"/>
</dbReference>
<dbReference type="InterPro" id="IPR047187">
    <property type="entry name" value="SF1_C_Upf1"/>
</dbReference>
<dbReference type="InterPro" id="IPR041677">
    <property type="entry name" value="DNA2/NAM7_AAA_11"/>
</dbReference>
<keyword evidence="4" id="KW-0067">ATP-binding</keyword>
<dbReference type="InterPro" id="IPR027417">
    <property type="entry name" value="P-loop_NTPase"/>
</dbReference>
<keyword evidence="11" id="KW-1185">Reference proteome</keyword>
<evidence type="ECO:0000313" key="11">
    <source>
        <dbReference type="Proteomes" id="UP001642409"/>
    </source>
</evidence>
<keyword evidence="2" id="KW-0378">Hydrolase</keyword>
<sequence>MQNQPQQFDSFKEFMQSEIAIHEKIALNYPNFENSYDSIQSFQKQYSNALTIENQIQIFSHRCKNDVTRNLTIIEEDMPARVPQISDEEEDEEEQQTNMAVVKLPEKLWGTVIPEQKGKLLFWSEHKFKTVGVIVTDNEFISVDQQFIQAYKGDHIKRQTVRKFNTATHNSEEVVEIHSKLKGKVQVYLIITEDTVPFKRMQETIKNCSDAHKIISQIIRGKPDEATTQVQYNLIQKLNPAQNLACLKALQKNVTLIQGCPGGGKTTTSAYIVKTAMPKHKKILVCAGTNVAADNLCTALKKIGIMSTRVCAVSREQNYVAGKKYTARVHPDIMDREIHMQCLKQLQSVLNDLTQSMNVHKLESPDDKFQEHFYDVDTGFGKNDFDIFKQYFVQPPKVNFINVFPSRNEVRNKAFELYRITYSEIFQESQIIVSTCSNSGDRRFQNKKGYTQFDLCLLDESSQCIEPEQLIPIIHGSKKLVLVGDQKQLGPVIQSQNLKNAGFGLSLFQRLVNCNFPVTPLNIQYRMHPALIEYPNKRYYDGIINSGVEASNRLLWLRETKTQIVPDHFPSQMINVPNGHEEQSSQSTSFFNKKECEVTINLVGKLLNTYHITEEDIGIITPYGGQKHLIRNKLKEKNIMNVEVSSVDEFQGREKKIIILSFVRSIRSGFTNNVQRLNVSLTRAQYQLYIICNVSCLYKDRELKELVKFYEQKKAIVNHQ</sequence>
<dbReference type="Proteomes" id="UP001642409">
    <property type="component" value="Unassembled WGS sequence"/>
</dbReference>
<evidence type="ECO:0000313" key="9">
    <source>
        <dbReference type="EMBL" id="CAL6057613.1"/>
    </source>
</evidence>
<dbReference type="PANTHER" id="PTHR10887:SF495">
    <property type="entry name" value="HELICASE SENATAXIN ISOFORM X1-RELATED"/>
    <property type="match status" value="1"/>
</dbReference>
<keyword evidence="1" id="KW-0547">Nucleotide-binding</keyword>
<dbReference type="CDD" id="cd18808">
    <property type="entry name" value="SF1_C_Upf1"/>
    <property type="match status" value="1"/>
</dbReference>
<dbReference type="Pfam" id="PF13086">
    <property type="entry name" value="AAA_11"/>
    <property type="match status" value="1"/>
</dbReference>
<evidence type="ECO:0000256" key="3">
    <source>
        <dbReference type="ARBA" id="ARBA00022806"/>
    </source>
</evidence>
<evidence type="ECO:0000256" key="2">
    <source>
        <dbReference type="ARBA" id="ARBA00022801"/>
    </source>
</evidence>
<keyword evidence="3" id="KW-0347">Helicase</keyword>
<comment type="caution">
    <text evidence="8">The sequence shown here is derived from an EMBL/GenBank/DDBJ whole genome shotgun (WGS) entry which is preliminary data.</text>
</comment>
<organism evidence="8">
    <name type="scientific">Hexamita inflata</name>
    <dbReference type="NCBI Taxonomy" id="28002"/>
    <lineage>
        <taxon>Eukaryota</taxon>
        <taxon>Metamonada</taxon>
        <taxon>Diplomonadida</taxon>
        <taxon>Hexamitidae</taxon>
        <taxon>Hexamitinae</taxon>
        <taxon>Hexamita</taxon>
    </lineage>
</organism>
<dbReference type="GO" id="GO:0005524">
    <property type="term" value="F:ATP binding"/>
    <property type="evidence" value="ECO:0007669"/>
    <property type="project" value="UniProtKB-KW"/>
</dbReference>
<proteinExistence type="predicted"/>
<dbReference type="EMBL" id="CAXDID020000215">
    <property type="protein sequence ID" value="CAL6057621.1"/>
    <property type="molecule type" value="Genomic_DNA"/>
</dbReference>
<protein>
    <submittedName>
        <fullName evidence="8">Putative</fullName>
    </submittedName>
</protein>
<dbReference type="InterPro" id="IPR045055">
    <property type="entry name" value="DNA2/NAM7-like"/>
</dbReference>
<evidence type="ECO:0000256" key="4">
    <source>
        <dbReference type="ARBA" id="ARBA00022840"/>
    </source>
</evidence>
<dbReference type="PANTHER" id="PTHR10887">
    <property type="entry name" value="DNA2/NAM7 HELICASE FAMILY"/>
    <property type="match status" value="1"/>
</dbReference>
<dbReference type="InterPro" id="IPR041679">
    <property type="entry name" value="DNA2/NAM7-like_C"/>
</dbReference>
<accession>A0AA86NE35</accession>
<dbReference type="EMBL" id="CAXDID020000215">
    <property type="protein sequence ID" value="CAL6057613.1"/>
    <property type="molecule type" value="Genomic_DNA"/>
</dbReference>
<dbReference type="EMBL" id="CATOUU010000137">
    <property type="protein sequence ID" value="CAI9917663.1"/>
    <property type="molecule type" value="Genomic_DNA"/>
</dbReference>
<reference evidence="8" key="1">
    <citation type="submission" date="2023-06" db="EMBL/GenBank/DDBJ databases">
        <authorList>
            <person name="Kurt Z."/>
        </authorList>
    </citation>
    <scope>NUCLEOTIDE SEQUENCE</scope>
</reference>
<name>A0AA86NE35_9EUKA</name>
<evidence type="ECO:0000259" key="5">
    <source>
        <dbReference type="Pfam" id="PF13086"/>
    </source>
</evidence>
<evidence type="ECO:0000313" key="8">
    <source>
        <dbReference type="EMBL" id="CAI9917663.1"/>
    </source>
</evidence>
<feature type="domain" description="DNA2/NAM7 helicase helicase" evidence="5">
    <location>
        <begin position="237"/>
        <end position="496"/>
    </location>
</feature>
<dbReference type="SUPFAM" id="SSF52540">
    <property type="entry name" value="P-loop containing nucleoside triphosphate hydrolases"/>
    <property type="match status" value="1"/>
</dbReference>
<reference evidence="9 11" key="2">
    <citation type="submission" date="2024-07" db="EMBL/GenBank/DDBJ databases">
        <authorList>
            <person name="Akdeniz Z."/>
        </authorList>
    </citation>
    <scope>NUCLEOTIDE SEQUENCE [LARGE SCALE GENOMIC DNA]</scope>
</reference>
<evidence type="ECO:0000313" key="10">
    <source>
        <dbReference type="EMBL" id="CAL6057621.1"/>
    </source>
</evidence>